<dbReference type="PANTHER" id="PTHR43229">
    <property type="entry name" value="NODULATION PROTEIN J"/>
    <property type="match status" value="1"/>
</dbReference>
<evidence type="ECO:0000256" key="4">
    <source>
        <dbReference type="ARBA" id="ARBA00023136"/>
    </source>
</evidence>
<keyword evidence="3 6" id="KW-1133">Transmembrane helix</keyword>
<dbReference type="Pfam" id="PF01061">
    <property type="entry name" value="ABC2_membrane"/>
    <property type="match status" value="1"/>
</dbReference>
<proteinExistence type="inferred from homology"/>
<keyword evidence="4 6" id="KW-0472">Membrane</keyword>
<dbReference type="InterPro" id="IPR000412">
    <property type="entry name" value="ABC_2_transport"/>
</dbReference>
<dbReference type="RefSeq" id="WP_179566319.1">
    <property type="nucleotide sequence ID" value="NZ_JACBZY010000001.1"/>
</dbReference>
<keyword evidence="10" id="KW-1185">Reference proteome</keyword>
<feature type="transmembrane region" description="Helical" evidence="6">
    <location>
        <begin position="66"/>
        <end position="91"/>
    </location>
</feature>
<feature type="transmembrane region" description="Helical" evidence="6">
    <location>
        <begin position="274"/>
        <end position="295"/>
    </location>
</feature>
<dbReference type="EMBL" id="JACBZY010000001">
    <property type="protein sequence ID" value="NYG98657.1"/>
    <property type="molecule type" value="Genomic_DNA"/>
</dbReference>
<dbReference type="InterPro" id="IPR051784">
    <property type="entry name" value="Nod_factor_ABC_transporter"/>
</dbReference>
<dbReference type="PROSITE" id="PS51012">
    <property type="entry name" value="ABC_TM2"/>
    <property type="match status" value="1"/>
</dbReference>
<keyword evidence="6" id="KW-1003">Cell membrane</keyword>
<gene>
    <name evidence="9" type="ORF">BJ979_001283</name>
</gene>
<evidence type="ECO:0000256" key="1">
    <source>
        <dbReference type="ARBA" id="ARBA00004141"/>
    </source>
</evidence>
<keyword evidence="5" id="KW-0046">Antibiotic resistance</keyword>
<evidence type="ECO:0000256" key="3">
    <source>
        <dbReference type="ARBA" id="ARBA00022989"/>
    </source>
</evidence>
<keyword evidence="2 6" id="KW-0812">Transmembrane</keyword>
<evidence type="ECO:0000256" key="6">
    <source>
        <dbReference type="RuleBase" id="RU361157"/>
    </source>
</evidence>
<protein>
    <recommendedName>
        <fullName evidence="6">Transport permease protein</fullName>
    </recommendedName>
</protein>
<feature type="transmembrane region" description="Helical" evidence="6">
    <location>
        <begin position="159"/>
        <end position="183"/>
    </location>
</feature>
<dbReference type="GO" id="GO:0140359">
    <property type="term" value="F:ABC-type transporter activity"/>
    <property type="evidence" value="ECO:0007669"/>
    <property type="project" value="InterPro"/>
</dbReference>
<comment type="similarity">
    <text evidence="6">Belongs to the ABC-2 integral membrane protein family.</text>
</comment>
<dbReference type="GO" id="GO:0046677">
    <property type="term" value="P:response to antibiotic"/>
    <property type="evidence" value="ECO:0007669"/>
    <property type="project" value="UniProtKB-KW"/>
</dbReference>
<accession>A0A852YFU7</accession>
<dbReference type="PIRSF" id="PIRSF006648">
    <property type="entry name" value="DrrB"/>
    <property type="match status" value="1"/>
</dbReference>
<organism evidence="9 10">
    <name type="scientific">Schumannella luteola</name>
    <dbReference type="NCBI Taxonomy" id="472059"/>
    <lineage>
        <taxon>Bacteria</taxon>
        <taxon>Bacillati</taxon>
        <taxon>Actinomycetota</taxon>
        <taxon>Actinomycetes</taxon>
        <taxon>Micrococcales</taxon>
        <taxon>Microbacteriaceae</taxon>
        <taxon>Schumannella</taxon>
    </lineage>
</organism>
<evidence type="ECO:0000256" key="5">
    <source>
        <dbReference type="ARBA" id="ARBA00023251"/>
    </source>
</evidence>
<dbReference type="InterPro" id="IPR013525">
    <property type="entry name" value="ABC2_TM"/>
</dbReference>
<evidence type="ECO:0000256" key="2">
    <source>
        <dbReference type="ARBA" id="ARBA00022692"/>
    </source>
</evidence>
<keyword evidence="6" id="KW-0813">Transport</keyword>
<feature type="transmembrane region" description="Helical" evidence="6">
    <location>
        <begin position="189"/>
        <end position="209"/>
    </location>
</feature>
<feature type="transmembrane region" description="Helical" evidence="6">
    <location>
        <begin position="111"/>
        <end position="135"/>
    </location>
</feature>
<name>A0A852YFU7_9MICO</name>
<evidence type="ECO:0000313" key="10">
    <source>
        <dbReference type="Proteomes" id="UP000553888"/>
    </source>
</evidence>
<feature type="transmembrane region" description="Helical" evidence="6">
    <location>
        <begin position="221"/>
        <end position="247"/>
    </location>
</feature>
<feature type="domain" description="ABC transmembrane type-2" evidence="8">
    <location>
        <begin position="67"/>
        <end position="302"/>
    </location>
</feature>
<dbReference type="GO" id="GO:0043190">
    <property type="term" value="C:ATP-binding cassette (ABC) transporter complex"/>
    <property type="evidence" value="ECO:0007669"/>
    <property type="project" value="InterPro"/>
</dbReference>
<feature type="compositionally biased region" description="Low complexity" evidence="7">
    <location>
        <begin position="1"/>
        <end position="29"/>
    </location>
</feature>
<evidence type="ECO:0000256" key="7">
    <source>
        <dbReference type="SAM" id="MobiDB-lite"/>
    </source>
</evidence>
<dbReference type="PANTHER" id="PTHR43229:SF2">
    <property type="entry name" value="NODULATION PROTEIN J"/>
    <property type="match status" value="1"/>
</dbReference>
<dbReference type="PRINTS" id="PR00164">
    <property type="entry name" value="ABC2TRNSPORT"/>
</dbReference>
<reference evidence="9 10" key="1">
    <citation type="submission" date="2020-07" db="EMBL/GenBank/DDBJ databases">
        <title>Sequencing the genomes of 1000 actinobacteria strains.</title>
        <authorList>
            <person name="Klenk H.-P."/>
        </authorList>
    </citation>
    <scope>NUCLEOTIDE SEQUENCE [LARGE SCALE GENOMIC DNA]</scope>
    <source>
        <strain evidence="9 10">DSM 23141</strain>
    </source>
</reference>
<dbReference type="InterPro" id="IPR047817">
    <property type="entry name" value="ABC2_TM_bact-type"/>
</dbReference>
<comment type="subcellular location">
    <subcellularLocation>
        <location evidence="6">Cell membrane</location>
        <topology evidence="6">Multi-pass membrane protein</topology>
    </subcellularLocation>
    <subcellularLocation>
        <location evidence="1">Membrane</location>
        <topology evidence="1">Multi-pass membrane protein</topology>
    </subcellularLocation>
</comment>
<feature type="region of interest" description="Disordered" evidence="7">
    <location>
        <begin position="1"/>
        <end position="40"/>
    </location>
</feature>
<evidence type="ECO:0000259" key="8">
    <source>
        <dbReference type="PROSITE" id="PS51012"/>
    </source>
</evidence>
<evidence type="ECO:0000313" key="9">
    <source>
        <dbReference type="EMBL" id="NYG98657.1"/>
    </source>
</evidence>
<comment type="caution">
    <text evidence="9">The sequence shown here is derived from an EMBL/GenBank/DDBJ whole genome shotgun (WGS) entry which is preliminary data.</text>
</comment>
<dbReference type="Proteomes" id="UP000553888">
    <property type="component" value="Unassembled WGS sequence"/>
</dbReference>
<dbReference type="AlphaFoldDB" id="A0A852YFU7"/>
<sequence>MSSATPNAGAGAGAPSPGTGPGSSTTGGARPYPTRDELLATGSRPRRLGPLFVAEHQLRTMSKFGVTMIATATGTPLIYLFAFGVGLATLITGNVGPGGANGPVSYIEFVAPALLVTAGTLVATEEFTFGILLGLKWNPVFVGMNAAPISGPQIVTGHFLFAAVRMTITVTIYYLVILLFGAMPSPAGVLLIPIGLLAGFSWTLVAAYAATIKEDKGQFAVLQRVVILPLTLFSGTVFPLTQLPVYLQPIGWLSPLWHASELGRQVAYGPTEPFWLTLVHLAYLLALAAVGWLLCQRIVKRRLDK</sequence>